<protein>
    <submittedName>
        <fullName evidence="4">ADP-heptose synthase</fullName>
    </submittedName>
</protein>
<dbReference type="PANTHER" id="PTHR43793">
    <property type="entry name" value="FAD SYNTHASE"/>
    <property type="match status" value="1"/>
</dbReference>
<dbReference type="AlphaFoldDB" id="D9PME4"/>
<dbReference type="GO" id="GO:0016779">
    <property type="term" value="F:nucleotidyltransferase activity"/>
    <property type="evidence" value="ECO:0007669"/>
    <property type="project" value="UniProtKB-KW"/>
</dbReference>
<dbReference type="EMBL" id="ADZX01000822">
    <property type="protein sequence ID" value="EFK95273.1"/>
    <property type="molecule type" value="Genomic_DNA"/>
</dbReference>
<dbReference type="Pfam" id="PF01467">
    <property type="entry name" value="CTP_transf_like"/>
    <property type="match status" value="1"/>
</dbReference>
<evidence type="ECO:0000256" key="2">
    <source>
        <dbReference type="ARBA" id="ARBA00022695"/>
    </source>
</evidence>
<keyword evidence="1" id="KW-0808">Transferase</keyword>
<accession>D9PME4</accession>
<dbReference type="SUPFAM" id="SSF52374">
    <property type="entry name" value="Nucleotidylyl transferase"/>
    <property type="match status" value="1"/>
</dbReference>
<evidence type="ECO:0000313" key="4">
    <source>
        <dbReference type="EMBL" id="EFK95273.1"/>
    </source>
</evidence>
<comment type="caution">
    <text evidence="4">The sequence shown here is derived from an EMBL/GenBank/DDBJ whole genome shotgun (WGS) entry which is preliminary data.</text>
</comment>
<dbReference type="PANTHER" id="PTHR43793:SF2">
    <property type="entry name" value="BIFUNCTIONAL PROTEIN HLDE"/>
    <property type="match status" value="1"/>
</dbReference>
<feature type="domain" description="Cytidyltransferase-like" evidence="3">
    <location>
        <begin position="28"/>
        <end position="149"/>
    </location>
</feature>
<organism evidence="4">
    <name type="scientific">sediment metagenome</name>
    <dbReference type="NCBI Taxonomy" id="749907"/>
    <lineage>
        <taxon>unclassified sequences</taxon>
        <taxon>metagenomes</taxon>
        <taxon>ecological metagenomes</taxon>
    </lineage>
</organism>
<name>D9PME4_9ZZZZ</name>
<reference evidence="4" key="2">
    <citation type="journal article" date="2011" name="Microb. Ecol.">
        <title>Taxonomic and Functional Metagenomic Profiling of the Microbial Community in the Anoxic Sediment of a Sub-saline Shallow Lake (Laguna de Carrizo, Central Spain).</title>
        <authorList>
            <person name="Ferrer M."/>
            <person name="Guazzaroni M.E."/>
            <person name="Richter M."/>
            <person name="Garcia-Salamanca A."/>
            <person name="Yarza P."/>
            <person name="Suarez-Suarez A."/>
            <person name="Solano J."/>
            <person name="Alcaide M."/>
            <person name="van Dillewijn P."/>
            <person name="Molina-Henares M.A."/>
            <person name="Lopez-Cortes N."/>
            <person name="Al-Ramahi Y."/>
            <person name="Guerrero C."/>
            <person name="Acosta A."/>
            <person name="de Eugenio L.I."/>
            <person name="Martinez V."/>
            <person name="Marques S."/>
            <person name="Rojo F."/>
            <person name="Santero E."/>
            <person name="Genilloud O."/>
            <person name="Perez-Perez J."/>
            <person name="Rossello-Mora R."/>
            <person name="Ramos J.L."/>
        </authorList>
    </citation>
    <scope>NUCLEOTIDE SEQUENCE</scope>
</reference>
<keyword evidence="2" id="KW-0548">Nucleotidyltransferase</keyword>
<reference evidence="4" key="1">
    <citation type="submission" date="2010-07" db="EMBL/GenBank/DDBJ databases">
        <authorList>
            <consortium name="CONSOLIDER consortium CSD2007-00005"/>
            <person name="Guazzaroni M.-E."/>
            <person name="Richter M."/>
            <person name="Garcia-Salamanca A."/>
            <person name="Yarza P."/>
            <person name="Ferrer M."/>
        </authorList>
    </citation>
    <scope>NUCLEOTIDE SEQUENCE</scope>
</reference>
<dbReference type="InterPro" id="IPR014729">
    <property type="entry name" value="Rossmann-like_a/b/a_fold"/>
</dbReference>
<evidence type="ECO:0000259" key="3">
    <source>
        <dbReference type="Pfam" id="PF01467"/>
    </source>
</evidence>
<dbReference type="InterPro" id="IPR050385">
    <property type="entry name" value="Archaeal_FAD_synthase"/>
</dbReference>
<dbReference type="Gene3D" id="3.40.50.620">
    <property type="entry name" value="HUPs"/>
    <property type="match status" value="1"/>
</dbReference>
<dbReference type="InterPro" id="IPR004821">
    <property type="entry name" value="Cyt_trans-like"/>
</dbReference>
<proteinExistence type="predicted"/>
<gene>
    <name evidence="4" type="ORF">LDC_2722</name>
</gene>
<sequence length="153" mass="17075">MISKKIFGRNALKPIIDKLKKQGKRIVFTNGCFDLLHPGHLKSFADAKRHGDILVVAINSDRSVKKIKGPTRPVIDEKGRAAMVAALEIVDYVTIFSEETPYELIKLLRPNILAKGGDWKADQIIGREFVNKVVRIKLKPGVSTTDIIKKISC</sequence>
<dbReference type="NCBIfam" id="TIGR00125">
    <property type="entry name" value="cyt_tran_rel"/>
    <property type="match status" value="1"/>
</dbReference>
<evidence type="ECO:0000256" key="1">
    <source>
        <dbReference type="ARBA" id="ARBA00022679"/>
    </source>
</evidence>